<feature type="transmembrane region" description="Helical" evidence="4">
    <location>
        <begin position="12"/>
        <end position="39"/>
    </location>
</feature>
<dbReference type="Pfam" id="PF01553">
    <property type="entry name" value="Acyltransferase"/>
    <property type="match status" value="1"/>
</dbReference>
<dbReference type="AlphaFoldDB" id="A0A0B8QM51"/>
<evidence type="ECO:0000256" key="1">
    <source>
        <dbReference type="ARBA" id="ARBA00005189"/>
    </source>
</evidence>
<comment type="caution">
    <text evidence="6">The sequence shown here is derived from an EMBL/GenBank/DDBJ whole genome shotgun (WGS) entry which is preliminary data.</text>
</comment>
<keyword evidence="4" id="KW-0812">Transmembrane</keyword>
<dbReference type="Proteomes" id="UP000031666">
    <property type="component" value="Unassembled WGS sequence"/>
</dbReference>
<evidence type="ECO:0000256" key="3">
    <source>
        <dbReference type="ARBA" id="ARBA00023315"/>
    </source>
</evidence>
<name>A0A0B8QM51_9VIBR</name>
<keyword evidence="4" id="KW-0472">Membrane</keyword>
<organism evidence="6 7">
    <name type="scientific">Vibrio ishigakensis</name>
    <dbReference type="NCBI Taxonomy" id="1481914"/>
    <lineage>
        <taxon>Bacteria</taxon>
        <taxon>Pseudomonadati</taxon>
        <taxon>Pseudomonadota</taxon>
        <taxon>Gammaproteobacteria</taxon>
        <taxon>Vibrionales</taxon>
        <taxon>Vibrionaceae</taxon>
        <taxon>Vibrio</taxon>
    </lineage>
</organism>
<dbReference type="SUPFAM" id="SSF69593">
    <property type="entry name" value="Glycerol-3-phosphate (1)-acyltransferase"/>
    <property type="match status" value="1"/>
</dbReference>
<evidence type="ECO:0000256" key="4">
    <source>
        <dbReference type="SAM" id="Phobius"/>
    </source>
</evidence>
<dbReference type="SMART" id="SM00563">
    <property type="entry name" value="PlsC"/>
    <property type="match status" value="1"/>
</dbReference>
<comment type="pathway">
    <text evidence="1">Lipid metabolism.</text>
</comment>
<evidence type="ECO:0000256" key="2">
    <source>
        <dbReference type="ARBA" id="ARBA00022679"/>
    </source>
</evidence>
<reference evidence="6 7" key="2">
    <citation type="submission" date="2015-01" db="EMBL/GenBank/DDBJ databases">
        <authorList>
            <consortium name="NBRP consortium"/>
            <person name="Sawabe T."/>
            <person name="Meirelles P."/>
            <person name="Feng G."/>
            <person name="Sayaka M."/>
            <person name="Hattori M."/>
            <person name="Ohkuma M."/>
        </authorList>
    </citation>
    <scope>NUCLEOTIDE SEQUENCE [LARGE SCALE GENOMIC DNA]</scope>
    <source>
        <strain evidence="7">JCM 19241</strain>
    </source>
</reference>
<dbReference type="InterPro" id="IPR002123">
    <property type="entry name" value="Plipid/glycerol_acylTrfase"/>
</dbReference>
<accession>A0A0B8QM51</accession>
<evidence type="ECO:0000259" key="5">
    <source>
        <dbReference type="SMART" id="SM00563"/>
    </source>
</evidence>
<dbReference type="GO" id="GO:0006654">
    <property type="term" value="P:phosphatidic acid biosynthetic process"/>
    <property type="evidence" value="ECO:0007669"/>
    <property type="project" value="TreeGrafter"/>
</dbReference>
<keyword evidence="4" id="KW-1133">Transmembrane helix</keyword>
<evidence type="ECO:0000313" key="6">
    <source>
        <dbReference type="EMBL" id="GAM78147.1"/>
    </source>
</evidence>
<keyword evidence="2 6" id="KW-0808">Transferase</keyword>
<proteinExistence type="predicted"/>
<feature type="domain" description="Phospholipid/glycerol acyltransferase" evidence="5">
    <location>
        <begin position="89"/>
        <end position="199"/>
    </location>
</feature>
<dbReference type="GO" id="GO:0003841">
    <property type="term" value="F:1-acylglycerol-3-phosphate O-acyltransferase activity"/>
    <property type="evidence" value="ECO:0007669"/>
    <property type="project" value="TreeGrafter"/>
</dbReference>
<dbReference type="PANTHER" id="PTHR10434">
    <property type="entry name" value="1-ACYL-SN-GLYCEROL-3-PHOSPHATE ACYLTRANSFERASE"/>
    <property type="match status" value="1"/>
</dbReference>
<reference evidence="6 7" key="1">
    <citation type="submission" date="2015-01" db="EMBL/GenBank/DDBJ databases">
        <title>Vibrio sp. C94 JCM 19241 whole genome shotgun sequence.</title>
        <authorList>
            <person name="Sawabe T."/>
            <person name="Meirelles P."/>
            <person name="Feng G."/>
            <person name="Sayaka M."/>
            <person name="Hattori M."/>
            <person name="Ohkuma M."/>
        </authorList>
    </citation>
    <scope>NUCLEOTIDE SEQUENCE [LARGE SCALE GENOMIC DNA]</scope>
    <source>
        <strain evidence="7">JCM 19241</strain>
    </source>
</reference>
<dbReference type="EMBL" id="BBSC01000012">
    <property type="protein sequence ID" value="GAM78147.1"/>
    <property type="molecule type" value="Genomic_DNA"/>
</dbReference>
<dbReference type="CDD" id="cd07989">
    <property type="entry name" value="LPLAT_AGPAT-like"/>
    <property type="match status" value="1"/>
</dbReference>
<evidence type="ECO:0000313" key="7">
    <source>
        <dbReference type="Proteomes" id="UP000031666"/>
    </source>
</evidence>
<dbReference type="STRING" id="1481914.JCM19241_4852"/>
<gene>
    <name evidence="6" type="ORF">JCM19241_4852</name>
</gene>
<sequence>MIAALGQIWRILATGFCFFVFGTGGLLLSFIVIPIIYLISCPIKSIEREWRVQKTIQFSFNLFCNLMKYSGAINYKIIGADTLKGDTGCLIIANHPSLIDYVLIASQLERCDCIVKSAIWHNPFMKHIVKAAGYIPNELPEDLFKLSEERLQQGNVLLVFPEGTRSKHGVRSKLQRGAAQIAIRNQRDLRIVHITVEPSFLTKEKKVVSGPFKKTVFSSRG</sequence>
<keyword evidence="3 6" id="KW-0012">Acyltransferase</keyword>
<protein>
    <submittedName>
        <fullName evidence="6">1-acyl-sn-glycerol-3-phosphate acyltransferase</fullName>
    </submittedName>
</protein>
<dbReference type="PANTHER" id="PTHR10434:SF66">
    <property type="entry name" value="PHOSPHOLIPID_GLYCEROL ACYLTRANSFERASE DOMAIN-CONTAINING PROTEIN"/>
    <property type="match status" value="1"/>
</dbReference>